<evidence type="ECO:0000313" key="6">
    <source>
        <dbReference type="Proteomes" id="UP000294933"/>
    </source>
</evidence>
<dbReference type="GO" id="GO:0070682">
    <property type="term" value="P:proteasome regulatory particle assembly"/>
    <property type="evidence" value="ECO:0007669"/>
    <property type="project" value="InterPro"/>
</dbReference>
<dbReference type="InterPro" id="IPR040815">
    <property type="entry name" value="Nas2_N"/>
</dbReference>
<evidence type="ECO:0000256" key="2">
    <source>
        <dbReference type="ARBA" id="ARBA00068021"/>
    </source>
</evidence>
<dbReference type="Proteomes" id="UP000294933">
    <property type="component" value="Unassembled WGS sequence"/>
</dbReference>
<gene>
    <name evidence="5" type="ORF">BD410DRAFT_814636</name>
</gene>
<sequence>MGFMLPSPTSPAEIAKALVARRDVMQTELDAQFSILRANESTMNTPLLDPDGFPRADIDVFAVRHARVRIIELRNDLEAIMNDIGKALEGVYSPALASAATTSEEVTQNAADDGQLKPFARVDGIFPGSPASEAGLQREDLLLRFGDLTAASFVGSSLTPLSDLVARHENRALRLVVRREGNDSVTLSLTPRKGWGGRGLLGCHIVPYTQ</sequence>
<proteinExistence type="predicted"/>
<reference evidence="5 6" key="1">
    <citation type="submission" date="2018-06" db="EMBL/GenBank/DDBJ databases">
        <title>A transcriptomic atlas of mushroom development highlights an independent origin of complex multicellularity.</title>
        <authorList>
            <consortium name="DOE Joint Genome Institute"/>
            <person name="Krizsan K."/>
            <person name="Almasi E."/>
            <person name="Merenyi Z."/>
            <person name="Sahu N."/>
            <person name="Viragh M."/>
            <person name="Koszo T."/>
            <person name="Mondo S."/>
            <person name="Kiss B."/>
            <person name="Balint B."/>
            <person name="Kues U."/>
            <person name="Barry K."/>
            <person name="Hegedus J.C."/>
            <person name="Henrissat B."/>
            <person name="Johnson J."/>
            <person name="Lipzen A."/>
            <person name="Ohm R."/>
            <person name="Nagy I."/>
            <person name="Pangilinan J."/>
            <person name="Yan J."/>
            <person name="Xiong Y."/>
            <person name="Grigoriev I.V."/>
            <person name="Hibbett D.S."/>
            <person name="Nagy L.G."/>
        </authorList>
    </citation>
    <scope>NUCLEOTIDE SEQUENCE [LARGE SCALE GENOMIC DNA]</scope>
    <source>
        <strain evidence="5 6">SZMC22713</strain>
    </source>
</reference>
<evidence type="ECO:0000313" key="5">
    <source>
        <dbReference type="EMBL" id="TDL23314.1"/>
    </source>
</evidence>
<feature type="domain" description="PDZ GRASP-type" evidence="3">
    <location>
        <begin position="120"/>
        <end position="205"/>
    </location>
</feature>
<dbReference type="AlphaFoldDB" id="A0A4Y7Q6X5"/>
<feature type="domain" description="Nas2 N-terminal" evidence="4">
    <location>
        <begin position="16"/>
        <end position="93"/>
    </location>
</feature>
<dbReference type="Pfam" id="PF18265">
    <property type="entry name" value="Nas2_N"/>
    <property type="match status" value="1"/>
</dbReference>
<dbReference type="VEuPathDB" id="FungiDB:BD410DRAFT_814636"/>
<dbReference type="PANTHER" id="PTHR12651">
    <property type="entry name" value="26S PROTEASOME NON-ATPASE REGULATORY SUBUNIT 9"/>
    <property type="match status" value="1"/>
</dbReference>
<dbReference type="SUPFAM" id="SSF50156">
    <property type="entry name" value="PDZ domain-like"/>
    <property type="match status" value="1"/>
</dbReference>
<dbReference type="GO" id="GO:0005634">
    <property type="term" value="C:nucleus"/>
    <property type="evidence" value="ECO:0007669"/>
    <property type="project" value="TreeGrafter"/>
</dbReference>
<dbReference type="STRING" id="50990.A0A4Y7Q6X5"/>
<dbReference type="Pfam" id="PF04495">
    <property type="entry name" value="GRASP55_65"/>
    <property type="match status" value="1"/>
</dbReference>
<dbReference type="InterPro" id="IPR036034">
    <property type="entry name" value="PDZ_sf"/>
</dbReference>
<dbReference type="Gene3D" id="2.30.42.10">
    <property type="match status" value="1"/>
</dbReference>
<evidence type="ECO:0000259" key="3">
    <source>
        <dbReference type="Pfam" id="PF04495"/>
    </source>
</evidence>
<organism evidence="5 6">
    <name type="scientific">Rickenella mellea</name>
    <dbReference type="NCBI Taxonomy" id="50990"/>
    <lineage>
        <taxon>Eukaryota</taxon>
        <taxon>Fungi</taxon>
        <taxon>Dikarya</taxon>
        <taxon>Basidiomycota</taxon>
        <taxon>Agaricomycotina</taxon>
        <taxon>Agaricomycetes</taxon>
        <taxon>Hymenochaetales</taxon>
        <taxon>Rickenellaceae</taxon>
        <taxon>Rickenella</taxon>
    </lineage>
</organism>
<protein>
    <recommendedName>
        <fullName evidence="2">Probable 26S proteasome regulatory subunit p27</fullName>
    </recommendedName>
</protein>
<evidence type="ECO:0000256" key="1">
    <source>
        <dbReference type="ARBA" id="ARBA00023186"/>
    </source>
</evidence>
<keyword evidence="6" id="KW-1185">Reference proteome</keyword>
<dbReference type="EMBL" id="ML170171">
    <property type="protein sequence ID" value="TDL23314.1"/>
    <property type="molecule type" value="Genomic_DNA"/>
</dbReference>
<dbReference type="PANTHER" id="PTHR12651:SF1">
    <property type="entry name" value="26S PROTEASOME NON-ATPASE REGULATORY SUBUNIT 9"/>
    <property type="match status" value="1"/>
</dbReference>
<accession>A0A4Y7Q6X5</accession>
<evidence type="ECO:0000259" key="4">
    <source>
        <dbReference type="Pfam" id="PF18265"/>
    </source>
</evidence>
<dbReference type="OrthoDB" id="72325at2759"/>
<keyword evidence="1" id="KW-0143">Chaperone</keyword>
<dbReference type="Gene3D" id="6.10.140.1710">
    <property type="match status" value="1"/>
</dbReference>
<dbReference type="GO" id="GO:0005737">
    <property type="term" value="C:cytoplasm"/>
    <property type="evidence" value="ECO:0007669"/>
    <property type="project" value="TreeGrafter"/>
</dbReference>
<dbReference type="InterPro" id="IPR024958">
    <property type="entry name" value="GRASP_PDZ"/>
</dbReference>
<dbReference type="FunFam" id="2.30.42.10:FF:000107">
    <property type="entry name" value="26S proteasome non-ATPase regulatory subunit 9"/>
    <property type="match status" value="1"/>
</dbReference>
<name>A0A4Y7Q6X5_9AGAM</name>
<dbReference type="InterPro" id="IPR035269">
    <property type="entry name" value="PSMD9"/>
</dbReference>